<evidence type="ECO:0000313" key="4">
    <source>
        <dbReference type="Proteomes" id="UP001623290"/>
    </source>
</evidence>
<evidence type="ECO:0000256" key="1">
    <source>
        <dbReference type="ARBA" id="ARBA00022723"/>
    </source>
</evidence>
<proteinExistence type="predicted"/>
<dbReference type="EMBL" id="CP135443">
    <property type="protein sequence ID" value="WRY34828.1"/>
    <property type="molecule type" value="Genomic_DNA"/>
</dbReference>
<dbReference type="Gene3D" id="3.40.50.1400">
    <property type="match status" value="2"/>
</dbReference>
<accession>A0ABZ1E267</accession>
<dbReference type="InterPro" id="IPR050963">
    <property type="entry name" value="Sirohydro_Cobaltochel/CbiX"/>
</dbReference>
<organism evidence="3 4">
    <name type="scientific">Thioclava litoralis</name>
    <dbReference type="NCBI Taxonomy" id="3076557"/>
    <lineage>
        <taxon>Bacteria</taxon>
        <taxon>Pseudomonadati</taxon>
        <taxon>Pseudomonadota</taxon>
        <taxon>Alphaproteobacteria</taxon>
        <taxon>Rhodobacterales</taxon>
        <taxon>Paracoccaceae</taxon>
        <taxon>Thioclava</taxon>
    </lineage>
</organism>
<dbReference type="Pfam" id="PF01903">
    <property type="entry name" value="CbiX"/>
    <property type="match status" value="2"/>
</dbReference>
<name>A0ABZ1E267_9RHOB</name>
<dbReference type="SUPFAM" id="SSF53800">
    <property type="entry name" value="Chelatase"/>
    <property type="match status" value="2"/>
</dbReference>
<evidence type="ECO:0000256" key="2">
    <source>
        <dbReference type="ARBA" id="ARBA00023239"/>
    </source>
</evidence>
<protein>
    <submittedName>
        <fullName evidence="3">CbiX/SirB N-terminal domain-containing protein</fullName>
    </submittedName>
</protein>
<dbReference type="PANTHER" id="PTHR33542:SF3">
    <property type="entry name" value="SIROHYDROCHLORIN FERROCHELATASE, CHLOROPLASTIC"/>
    <property type="match status" value="1"/>
</dbReference>
<sequence length="231" mass="24755">MNTVIIVAHGSPSDPEPKQAALDALAAKVQSFCPDIPVKAATLAKQGALESALGDCENPVIYPFFMAEGWFTKREIPRRLEKMGRSAAHMDPFGIDPALEALILQDSLQAAKDAGLEPAETDLILCAHGSKIARRSKDSAYAMAQKLQAAGPFWRVRVGLIEEAPFIETVARTSRQGLCLPFFALRAGHVEGDIPHALRLAGFTGPLLAPIGEHAAIPALIARAITRYIAN</sequence>
<keyword evidence="2" id="KW-0456">Lyase</keyword>
<keyword evidence="4" id="KW-1185">Reference proteome</keyword>
<evidence type="ECO:0000313" key="3">
    <source>
        <dbReference type="EMBL" id="WRY34828.1"/>
    </source>
</evidence>
<keyword evidence="1" id="KW-0479">Metal-binding</keyword>
<reference evidence="3 4" key="1">
    <citation type="submission" date="2023-09" db="EMBL/GenBank/DDBJ databases">
        <title>Thioclava shenzhenensis sp. nov., a multidrug resistant bacteria-antagonizing species isolated from coastal seawater.</title>
        <authorList>
            <person name="Long M."/>
        </authorList>
    </citation>
    <scope>NUCLEOTIDE SEQUENCE [LARGE SCALE GENOMIC DNA]</scope>
    <source>
        <strain evidence="3 4">FTW29</strain>
    </source>
</reference>
<dbReference type="Proteomes" id="UP001623290">
    <property type="component" value="Chromosome"/>
</dbReference>
<gene>
    <name evidence="3" type="ORF">RPE78_05965</name>
</gene>
<dbReference type="PANTHER" id="PTHR33542">
    <property type="entry name" value="SIROHYDROCHLORIN FERROCHELATASE, CHLOROPLASTIC"/>
    <property type="match status" value="1"/>
</dbReference>
<dbReference type="CDD" id="cd03416">
    <property type="entry name" value="CbiX_SirB_N"/>
    <property type="match status" value="1"/>
</dbReference>
<dbReference type="RefSeq" id="WP_406721503.1">
    <property type="nucleotide sequence ID" value="NZ_CP135443.1"/>
</dbReference>
<dbReference type="InterPro" id="IPR002762">
    <property type="entry name" value="CbiX-like"/>
</dbReference>